<dbReference type="PANTHER" id="PTHR48148:SF3">
    <property type="entry name" value="KERATINOCYTE PROLINE-RICH PROTEIN"/>
    <property type="match status" value="1"/>
</dbReference>
<dbReference type="Gene3D" id="1.10.510.10">
    <property type="entry name" value="Transferase(Phosphotransferase) domain 1"/>
    <property type="match status" value="1"/>
</dbReference>
<reference evidence="4" key="1">
    <citation type="submission" date="2014-12" db="EMBL/GenBank/DDBJ databases">
        <title>Genome Sequence of Valsa Canker Pathogens Uncovers a Specific Adaption of Colonization on Woody Bark.</title>
        <authorList>
            <person name="Yin Z."/>
            <person name="Liu H."/>
            <person name="Gao X."/>
            <person name="Li Z."/>
            <person name="Song N."/>
            <person name="Ke X."/>
            <person name="Dai Q."/>
            <person name="Wu Y."/>
            <person name="Sun Y."/>
            <person name="Xu J.-R."/>
            <person name="Kang Z.K."/>
            <person name="Wang L."/>
            <person name="Huang L."/>
        </authorList>
    </citation>
    <scope>NUCLEOTIDE SEQUENCE [LARGE SCALE GENOMIC DNA]</scope>
    <source>
        <strain evidence="4">SXYL134</strain>
    </source>
</reference>
<dbReference type="PANTHER" id="PTHR48148">
    <property type="entry name" value="KERATINOCYTE PROLINE-RICH PROTEIN"/>
    <property type="match status" value="1"/>
</dbReference>
<dbReference type="GO" id="GO:0004672">
    <property type="term" value="F:protein kinase activity"/>
    <property type="evidence" value="ECO:0007669"/>
    <property type="project" value="InterPro"/>
</dbReference>
<evidence type="ECO:0000256" key="1">
    <source>
        <dbReference type="SAM" id="MobiDB-lite"/>
    </source>
</evidence>
<sequence>MADPSAPPARPAAQSAPFAPYFPSVQSTQNAKSAPASLASKFVPGPPVAPAPPAPPASPAAPAAPPVQPVRSAPALPATTAAPAARDARSAPASLAAQPAPAAQFAPAAPAAASAPAAPGSPEGRAIRLVNAIRRLVATQKYSQLKFSFYRNGNWDYTLSWQYIQGLRDSGMSDLYDRVMVKPIPKGNYRGIFRDAERVILQDIADDNVEYLGRPRPRPRPQAGMRAAMGDAAISAARRQVRLAGRKMSKAFRFIKFLGNGGQGMVTLWEYRSLRGPVHRLVLKVSTASKPNPDPNNVASVAENYGLLEEKVFLTRLLRAPHILQRFVFEDDVPQNRSNRIGERNTTQAQAIDNDEGILFMDYARFGDLRELLHKAARAAPANQQLPFPVQVLWRFFDCLVKGCIAMDYPPRAGPANFPNNADPNVTEAPTAGGYLPETIPLGGLAGNVAGHAGIVHFDLDHSNIFITDYDRPGPNGLVPAHTDAPRLQIADFGLAQDAEELWAPAAHPNNGPIGRARVMYCLMTFEEPQFPPVAGRFTKDEPGGMAYGLVPRRQQRWTYGYKLVDPDPANEQTQELQTRYGTHLCEVVARCLMNKQEHRPNLQQLQDWITAELTPPPGGGPPPADSPAAPVPAGWKADMLGNPPRPRPGWRVATTGWSNSTVDPFWNYGNNKSIL</sequence>
<dbReference type="AlphaFoldDB" id="A0A194V1J7"/>
<dbReference type="OrthoDB" id="310217at2759"/>
<dbReference type="PROSITE" id="PS50011">
    <property type="entry name" value="PROTEIN_KINASE_DOM"/>
    <property type="match status" value="1"/>
</dbReference>
<feature type="region of interest" description="Disordered" evidence="1">
    <location>
        <begin position="612"/>
        <end position="648"/>
    </location>
</feature>
<gene>
    <name evidence="3" type="ORF">VP1G_05087</name>
</gene>
<name>A0A194V1J7_CYTMA</name>
<dbReference type="STRING" id="694573.A0A194V1J7"/>
<accession>A0A194V1J7</accession>
<protein>
    <recommendedName>
        <fullName evidence="2">Protein kinase domain-containing protein</fullName>
    </recommendedName>
</protein>
<evidence type="ECO:0000259" key="2">
    <source>
        <dbReference type="PROSITE" id="PS50011"/>
    </source>
</evidence>
<feature type="compositionally biased region" description="Pro residues" evidence="1">
    <location>
        <begin position="615"/>
        <end position="626"/>
    </location>
</feature>
<organism evidence="3 4">
    <name type="scientific">Cytospora mali</name>
    <name type="common">Apple Valsa canker fungus</name>
    <name type="synonym">Valsa mali</name>
    <dbReference type="NCBI Taxonomy" id="578113"/>
    <lineage>
        <taxon>Eukaryota</taxon>
        <taxon>Fungi</taxon>
        <taxon>Dikarya</taxon>
        <taxon>Ascomycota</taxon>
        <taxon>Pezizomycotina</taxon>
        <taxon>Sordariomycetes</taxon>
        <taxon>Sordariomycetidae</taxon>
        <taxon>Diaporthales</taxon>
        <taxon>Cytosporaceae</taxon>
        <taxon>Cytospora</taxon>
    </lineage>
</organism>
<dbReference type="GO" id="GO:0005524">
    <property type="term" value="F:ATP binding"/>
    <property type="evidence" value="ECO:0007669"/>
    <property type="project" value="InterPro"/>
</dbReference>
<feature type="compositionally biased region" description="Pro residues" evidence="1">
    <location>
        <begin position="1"/>
        <end position="10"/>
    </location>
</feature>
<feature type="region of interest" description="Disordered" evidence="1">
    <location>
        <begin position="1"/>
        <end position="97"/>
    </location>
</feature>
<dbReference type="InterPro" id="IPR011009">
    <property type="entry name" value="Kinase-like_dom_sf"/>
</dbReference>
<feature type="compositionally biased region" description="Low complexity" evidence="1">
    <location>
        <begin position="69"/>
        <end position="97"/>
    </location>
</feature>
<dbReference type="SUPFAM" id="SSF56112">
    <property type="entry name" value="Protein kinase-like (PK-like)"/>
    <property type="match status" value="1"/>
</dbReference>
<dbReference type="EMBL" id="KN714704">
    <property type="protein sequence ID" value="KUI57802.1"/>
    <property type="molecule type" value="Genomic_DNA"/>
</dbReference>
<keyword evidence="4" id="KW-1185">Reference proteome</keyword>
<proteinExistence type="predicted"/>
<dbReference type="Proteomes" id="UP000078576">
    <property type="component" value="Unassembled WGS sequence"/>
</dbReference>
<feature type="domain" description="Protein kinase" evidence="2">
    <location>
        <begin position="252"/>
        <end position="610"/>
    </location>
</feature>
<evidence type="ECO:0000313" key="4">
    <source>
        <dbReference type="Proteomes" id="UP000078576"/>
    </source>
</evidence>
<evidence type="ECO:0000313" key="3">
    <source>
        <dbReference type="EMBL" id="KUI57802.1"/>
    </source>
</evidence>
<dbReference type="InterPro" id="IPR000719">
    <property type="entry name" value="Prot_kinase_dom"/>
</dbReference>
<feature type="compositionally biased region" description="Pro residues" evidence="1">
    <location>
        <begin position="44"/>
        <end position="68"/>
    </location>
</feature>